<dbReference type="EMBL" id="RHFK02000004">
    <property type="protein sequence ID" value="TWW77360.1"/>
    <property type="molecule type" value="Genomic_DNA"/>
</dbReference>
<gene>
    <name evidence="7" type="ORF">D4764_12G0007500</name>
</gene>
<dbReference type="InterPro" id="IPR011042">
    <property type="entry name" value="6-blade_b-propeller_TolB-like"/>
</dbReference>
<dbReference type="InterPro" id="IPR036772">
    <property type="entry name" value="SRCR-like_dom_sf"/>
</dbReference>
<keyword evidence="5" id="KW-0812">Transmembrane</keyword>
<keyword evidence="8" id="KW-1185">Reference proteome</keyword>
<evidence type="ECO:0000259" key="6">
    <source>
        <dbReference type="PROSITE" id="PS50287"/>
    </source>
</evidence>
<keyword evidence="5" id="KW-1133">Transmembrane helix</keyword>
<evidence type="ECO:0000256" key="1">
    <source>
        <dbReference type="ARBA" id="ARBA00022729"/>
    </source>
</evidence>
<dbReference type="Gene3D" id="2.120.10.30">
    <property type="entry name" value="TolB, C-terminal domain"/>
    <property type="match status" value="1"/>
</dbReference>
<dbReference type="Proteomes" id="UP000324091">
    <property type="component" value="Chromosome 12"/>
</dbReference>
<accession>A0A5C6PGK7</accession>
<dbReference type="Pfam" id="PF07995">
    <property type="entry name" value="GSDH"/>
    <property type="match status" value="1"/>
</dbReference>
<feature type="region of interest" description="Disordered" evidence="4">
    <location>
        <begin position="1049"/>
        <end position="1105"/>
    </location>
</feature>
<name>A0A5C6PGK7_9TELE</name>
<feature type="disulfide bond" evidence="3">
    <location>
        <begin position="1244"/>
        <end position="1254"/>
    </location>
</feature>
<evidence type="ECO:0000313" key="8">
    <source>
        <dbReference type="Proteomes" id="UP000324091"/>
    </source>
</evidence>
<dbReference type="InterPro" id="IPR011041">
    <property type="entry name" value="Quinoprot_gluc/sorb_DH_b-prop"/>
</dbReference>
<keyword evidence="2 3" id="KW-1015">Disulfide bond</keyword>
<dbReference type="Pfam" id="PF00530">
    <property type="entry name" value="SRCR"/>
    <property type="match status" value="1"/>
</dbReference>
<dbReference type="FunFam" id="3.10.250.10:FF:000001">
    <property type="entry name" value="Lysyl oxidase 4 isoform X1"/>
    <property type="match status" value="1"/>
</dbReference>
<dbReference type="SUPFAM" id="SSF50952">
    <property type="entry name" value="Soluble quinoprotein glucose dehydrogenase"/>
    <property type="match status" value="1"/>
</dbReference>
<evidence type="ECO:0000256" key="4">
    <source>
        <dbReference type="SAM" id="MobiDB-lite"/>
    </source>
</evidence>
<dbReference type="PROSITE" id="PS50287">
    <property type="entry name" value="SRCR_2"/>
    <property type="match status" value="1"/>
</dbReference>
<evidence type="ECO:0000256" key="2">
    <source>
        <dbReference type="ARBA" id="ARBA00023157"/>
    </source>
</evidence>
<dbReference type="InterPro" id="IPR001190">
    <property type="entry name" value="SRCR"/>
</dbReference>
<organism evidence="7 8">
    <name type="scientific">Takifugu flavidus</name>
    <name type="common">sansaifugu</name>
    <dbReference type="NCBI Taxonomy" id="433684"/>
    <lineage>
        <taxon>Eukaryota</taxon>
        <taxon>Metazoa</taxon>
        <taxon>Chordata</taxon>
        <taxon>Craniata</taxon>
        <taxon>Vertebrata</taxon>
        <taxon>Euteleostomi</taxon>
        <taxon>Actinopterygii</taxon>
        <taxon>Neopterygii</taxon>
        <taxon>Teleostei</taxon>
        <taxon>Neoteleostei</taxon>
        <taxon>Acanthomorphata</taxon>
        <taxon>Eupercaria</taxon>
        <taxon>Tetraodontiformes</taxon>
        <taxon>Tetradontoidea</taxon>
        <taxon>Tetraodontidae</taxon>
        <taxon>Takifugu</taxon>
    </lineage>
</organism>
<evidence type="ECO:0000256" key="3">
    <source>
        <dbReference type="PROSITE-ProRule" id="PRU00196"/>
    </source>
</evidence>
<dbReference type="PANTHER" id="PTHR19328">
    <property type="entry name" value="HEDGEHOG-INTERACTING PROTEIN"/>
    <property type="match status" value="1"/>
</dbReference>
<feature type="compositionally biased region" description="Low complexity" evidence="4">
    <location>
        <begin position="1068"/>
        <end position="1077"/>
    </location>
</feature>
<reference evidence="7 8" key="1">
    <citation type="submission" date="2019-04" db="EMBL/GenBank/DDBJ databases">
        <title>Chromosome genome assembly for Takifugu flavidus.</title>
        <authorList>
            <person name="Xiao S."/>
        </authorList>
    </citation>
    <scope>NUCLEOTIDE SEQUENCE [LARGE SCALE GENOMIC DNA]</scope>
    <source>
        <strain evidence="7">HTHZ2018</strain>
        <tissue evidence="7">Muscle</tissue>
    </source>
</reference>
<sequence>MKTPWAQRQLIMTPRIQELHFTLIAHRILHMLILLLLARWGYSHPQCLDYKPPFQPQQPLVFCKEYSKFGCCDLQKDEEIRIRFYTIMENFDHSGYVTCSRYIHSILCQSKGIKPYGTEGRLDIVGLTSTHGKGSGTSDLERGWTLYHSGVADAQCLYIGVYPVDERVASLRLRVGGRILTVVCAYGQQQFSVSTLFGVLRGSGGNARTRWWTPAVRDAVKLKKESYRALLACGTPEAADRYRQAKRSAATAVAEAKTRTWEEFDDVVLLASSARDLQLSLDRFAAVCEAAGMKISASKSEAMVLNRKKVECLLQVKEEILDPSGGVQEEILPQVEEFKYLGVLFTSEGRMEQEIDRRIGAASAVMRTLHWSVVVKRELSQKAKLSIYRTIFVPTLTYGHELWVMTERTRSRVQAAEMSFLCRVAGLSLRDRVRSSVIWEELGVEPLLLRIERSQMRWLEHLVRMPPGRLPGEVFRACPSGRRPPGRPRTRWRDYVSRLVWESLGIPPDEQECSPYAAHLYDAEDANTPMRILPGLCGNYCADYWHRCRYTMSLLLEDLGVLHQYANITMAIEEDRKRFCDFLELKDKQYCYPNVLTSAELNANLGFVRENPKGCLELCLQEVANGLRNPVAMIHADDGTHRFFVAEQLGYVWVYLPNGSRIDRPFLNLTHAVLTSPWAGDERGFLCIALHPRFTTVRKAYVYYSVSVNKEERIRISEFTLSPHDDNQLDHSSERTILEVTEPASNHNGGQLLFGHDGYLYIFIGDGGRAGDPFGKFGNSQNKSTLLGKALRVDVEDNDDAPPYSIPWDNPFLWEKETRPEIYAYGVRNMWRCSIDRGDPVTGGGRGRMFCGDVGQNKYEEVDIIVKGGNYGWRAKEGFSCYDRKLCQNSSLDDILPIFAYPHKLGKSVTGGYVYRGCEMPNLNGLYIFGDFMSGRLMSLKENVTTGEWKYNEICMGRDQICRFPKLINSFYKYIISFAEDEAGELYFLATGAPSATTRAGFIYKIVDPSRRAPPGKCSIKPLPVKIKGKLIPFRPKAGYRTTITTASRVAQTTTPPTRTHGRTFKYSPSTTFQPPASSTPPSAPTKAPQVPQPTEHYPGLTTQQPPYWAQVSTPSSYKRPFIHTTPHKLQEDKMRLGEKLETAGEGNQLLKRPRGRGRGTKRGRGLRAGSVRLVSTDGLPNRGRVEIFVRGQWGTVCDDLFTSKAGTVVCRQLGFKTALAVLKRAAFGEADGSVRILLDDVECEGQERSLLDCKRSRVGKHNCSHAEDVGVICG</sequence>
<evidence type="ECO:0000256" key="5">
    <source>
        <dbReference type="SAM" id="Phobius"/>
    </source>
</evidence>
<protein>
    <submittedName>
        <fullName evidence="7">HHIP-like protein 1</fullName>
    </submittedName>
</protein>
<keyword evidence="5" id="KW-0472">Membrane</keyword>
<dbReference type="SUPFAM" id="SSF56487">
    <property type="entry name" value="SRCR-like"/>
    <property type="match status" value="1"/>
</dbReference>
<dbReference type="PANTHER" id="PTHR19328:SF58">
    <property type="entry name" value="HHIP-LIKE PROTEIN 1"/>
    <property type="match status" value="1"/>
</dbReference>
<dbReference type="AlphaFoldDB" id="A0A5C6PGK7"/>
<evidence type="ECO:0000313" key="7">
    <source>
        <dbReference type="EMBL" id="TWW77360.1"/>
    </source>
</evidence>
<keyword evidence="1" id="KW-0732">Signal</keyword>
<dbReference type="PRINTS" id="PR00258">
    <property type="entry name" value="SPERACTRCPTR"/>
</dbReference>
<proteinExistence type="predicted"/>
<dbReference type="GO" id="GO:0016020">
    <property type="term" value="C:membrane"/>
    <property type="evidence" value="ECO:0007669"/>
    <property type="project" value="InterPro"/>
</dbReference>
<dbReference type="InterPro" id="IPR012938">
    <property type="entry name" value="Glc/Sorbosone_DH"/>
</dbReference>
<dbReference type="SMART" id="SM00202">
    <property type="entry name" value="SR"/>
    <property type="match status" value="1"/>
</dbReference>
<comment type="caution">
    <text evidence="7">The sequence shown here is derived from an EMBL/GenBank/DDBJ whole genome shotgun (WGS) entry which is preliminary data.</text>
</comment>
<feature type="transmembrane region" description="Helical" evidence="5">
    <location>
        <begin position="21"/>
        <end position="42"/>
    </location>
</feature>
<dbReference type="Gene3D" id="3.10.250.10">
    <property type="entry name" value="SRCR-like domain"/>
    <property type="match status" value="1"/>
</dbReference>
<feature type="domain" description="SRCR" evidence="6">
    <location>
        <begin position="1172"/>
        <end position="1275"/>
    </location>
</feature>
<comment type="caution">
    <text evidence="3">Lacks conserved residue(s) required for the propagation of feature annotation.</text>
</comment>